<evidence type="ECO:0008006" key="3">
    <source>
        <dbReference type="Google" id="ProtNLM"/>
    </source>
</evidence>
<dbReference type="RefSeq" id="WP_078812265.1">
    <property type="nucleotide sequence ID" value="NZ_FUYE01000003.1"/>
</dbReference>
<name>A0A1T4X558_9BACT</name>
<dbReference type="AlphaFoldDB" id="A0A1T4X558"/>
<proteinExistence type="predicted"/>
<evidence type="ECO:0000313" key="2">
    <source>
        <dbReference type="Proteomes" id="UP000190774"/>
    </source>
</evidence>
<accession>A0A1T4X558</accession>
<dbReference type="STRING" id="48467.SAMN02745166_01056"/>
<protein>
    <recommendedName>
        <fullName evidence="3">Acyl carrier protein</fullName>
    </recommendedName>
</protein>
<organism evidence="1 2">
    <name type="scientific">Prosthecobacter debontii</name>
    <dbReference type="NCBI Taxonomy" id="48467"/>
    <lineage>
        <taxon>Bacteria</taxon>
        <taxon>Pseudomonadati</taxon>
        <taxon>Verrucomicrobiota</taxon>
        <taxon>Verrucomicrobiia</taxon>
        <taxon>Verrucomicrobiales</taxon>
        <taxon>Verrucomicrobiaceae</taxon>
        <taxon>Prosthecobacter</taxon>
    </lineage>
</organism>
<dbReference type="EMBL" id="FUYE01000003">
    <property type="protein sequence ID" value="SKA84754.1"/>
    <property type="molecule type" value="Genomic_DNA"/>
</dbReference>
<keyword evidence="2" id="KW-1185">Reference proteome</keyword>
<dbReference type="SUPFAM" id="SSF47336">
    <property type="entry name" value="ACP-like"/>
    <property type="match status" value="1"/>
</dbReference>
<dbReference type="Gene3D" id="1.10.1200.10">
    <property type="entry name" value="ACP-like"/>
    <property type="match status" value="1"/>
</dbReference>
<evidence type="ECO:0000313" key="1">
    <source>
        <dbReference type="EMBL" id="SKA84754.1"/>
    </source>
</evidence>
<dbReference type="InterPro" id="IPR036736">
    <property type="entry name" value="ACP-like_sf"/>
</dbReference>
<sequence length="77" mass="8615">MDLPQLAKIITEVIQTCHYRAVDVSTITEETKLSELGFSSVSLFCLVMDLEAETNQNLDEEGWHTVGDILSSLNRQS</sequence>
<gene>
    <name evidence="1" type="ORF">SAMN02745166_01056</name>
</gene>
<dbReference type="Proteomes" id="UP000190774">
    <property type="component" value="Unassembled WGS sequence"/>
</dbReference>
<reference evidence="2" key="1">
    <citation type="submission" date="2017-02" db="EMBL/GenBank/DDBJ databases">
        <authorList>
            <person name="Varghese N."/>
            <person name="Submissions S."/>
        </authorList>
    </citation>
    <scope>NUCLEOTIDE SEQUENCE [LARGE SCALE GENOMIC DNA]</scope>
    <source>
        <strain evidence="2">ATCC 700200</strain>
    </source>
</reference>